<feature type="transmembrane region" description="Helical" evidence="1">
    <location>
        <begin position="42"/>
        <end position="61"/>
    </location>
</feature>
<evidence type="ECO:0000256" key="1">
    <source>
        <dbReference type="SAM" id="Phobius"/>
    </source>
</evidence>
<protein>
    <submittedName>
        <fullName evidence="2">Uncharacterized protein</fullName>
    </submittedName>
</protein>
<proteinExistence type="predicted"/>
<keyword evidence="1" id="KW-0472">Membrane</keyword>
<name>A0A5N7C2S1_PETAA</name>
<sequence length="76" mass="8591">MSYNNRNAWLIGFWLAFKRHPGLSWMIEICIPLLPADVTIALVSPSVYCASLTVSLLNFLISNHRAKLCFTIAPNR</sequence>
<organism evidence="2">
    <name type="scientific">Petromyces alliaceus</name>
    <name type="common">Aspergillus alliaceus</name>
    <dbReference type="NCBI Taxonomy" id="209559"/>
    <lineage>
        <taxon>Eukaryota</taxon>
        <taxon>Fungi</taxon>
        <taxon>Dikarya</taxon>
        <taxon>Ascomycota</taxon>
        <taxon>Pezizomycotina</taxon>
        <taxon>Eurotiomycetes</taxon>
        <taxon>Eurotiomycetidae</taxon>
        <taxon>Eurotiales</taxon>
        <taxon>Aspergillaceae</taxon>
        <taxon>Aspergillus</taxon>
        <taxon>Aspergillus subgen. Circumdati</taxon>
    </lineage>
</organism>
<accession>A0A5N7C2S1</accession>
<dbReference type="EMBL" id="ML735279">
    <property type="protein sequence ID" value="KAE8388395.1"/>
    <property type="molecule type" value="Genomic_DNA"/>
</dbReference>
<gene>
    <name evidence="2" type="ORF">BDV23DRAFT_159299</name>
</gene>
<dbReference type="AlphaFoldDB" id="A0A5N7C2S1"/>
<evidence type="ECO:0000313" key="2">
    <source>
        <dbReference type="EMBL" id="KAE8388395.1"/>
    </source>
</evidence>
<dbReference type="Proteomes" id="UP000326877">
    <property type="component" value="Unassembled WGS sequence"/>
</dbReference>
<keyword evidence="1" id="KW-0812">Transmembrane</keyword>
<reference evidence="2" key="1">
    <citation type="submission" date="2019-04" db="EMBL/GenBank/DDBJ databases">
        <title>Friends and foes A comparative genomics studyof 23 Aspergillus species from section Flavi.</title>
        <authorList>
            <consortium name="DOE Joint Genome Institute"/>
            <person name="Kjaerbolling I."/>
            <person name="Vesth T."/>
            <person name="Frisvad J.C."/>
            <person name="Nybo J.L."/>
            <person name="Theobald S."/>
            <person name="Kildgaard S."/>
            <person name="Isbrandt T."/>
            <person name="Kuo A."/>
            <person name="Sato A."/>
            <person name="Lyhne E.K."/>
            <person name="Kogle M.E."/>
            <person name="Wiebenga A."/>
            <person name="Kun R.S."/>
            <person name="Lubbers R.J."/>
            <person name="Makela M.R."/>
            <person name="Barry K."/>
            <person name="Chovatia M."/>
            <person name="Clum A."/>
            <person name="Daum C."/>
            <person name="Haridas S."/>
            <person name="He G."/>
            <person name="LaButti K."/>
            <person name="Lipzen A."/>
            <person name="Mondo S."/>
            <person name="Riley R."/>
            <person name="Salamov A."/>
            <person name="Simmons B.A."/>
            <person name="Magnuson J.K."/>
            <person name="Henrissat B."/>
            <person name="Mortensen U.H."/>
            <person name="Larsen T.O."/>
            <person name="Devries R.P."/>
            <person name="Grigoriev I.V."/>
            <person name="Machida M."/>
            <person name="Baker S.E."/>
            <person name="Andersen M.R."/>
        </authorList>
    </citation>
    <scope>NUCLEOTIDE SEQUENCE [LARGE SCALE GENOMIC DNA]</scope>
    <source>
        <strain evidence="2">IBT 14317</strain>
    </source>
</reference>
<keyword evidence="1" id="KW-1133">Transmembrane helix</keyword>